<name>A0ABM9NFW4_9GAMM</name>
<evidence type="ECO:0000313" key="7">
    <source>
        <dbReference type="EMBL" id="CAL1239500.1"/>
    </source>
</evidence>
<accession>A0ABM9NFW4</accession>
<evidence type="ECO:0000256" key="5">
    <source>
        <dbReference type="SAM" id="MobiDB-lite"/>
    </source>
</evidence>
<dbReference type="PANTHER" id="PTHR43108:SF8">
    <property type="entry name" value="SD21168P"/>
    <property type="match status" value="1"/>
</dbReference>
<dbReference type="PROSITE" id="PS00149">
    <property type="entry name" value="SULFATASE_2"/>
    <property type="match status" value="1"/>
</dbReference>
<feature type="region of interest" description="Disordered" evidence="5">
    <location>
        <begin position="493"/>
        <end position="527"/>
    </location>
</feature>
<evidence type="ECO:0000313" key="8">
    <source>
        <dbReference type="Proteomes" id="UP001497493"/>
    </source>
</evidence>
<evidence type="ECO:0000256" key="3">
    <source>
        <dbReference type="ARBA" id="ARBA00022801"/>
    </source>
</evidence>
<dbReference type="InterPro" id="IPR012251">
    <property type="entry name" value="GlcNAc_6-SO4ase"/>
</dbReference>
<protein>
    <submittedName>
        <fullName evidence="7">Sulfatase</fullName>
    </submittedName>
</protein>
<reference evidence="7 8" key="1">
    <citation type="submission" date="2024-04" db="EMBL/GenBank/DDBJ databases">
        <authorList>
            <person name="Cremers G."/>
        </authorList>
    </citation>
    <scope>NUCLEOTIDE SEQUENCE [LARGE SCALE GENOMIC DNA]</scope>
    <source>
        <strain evidence="7">MeCH1-AG</strain>
    </source>
</reference>
<dbReference type="PANTHER" id="PTHR43108">
    <property type="entry name" value="N-ACETYLGLUCOSAMINE-6-SULFATASE FAMILY MEMBER"/>
    <property type="match status" value="1"/>
</dbReference>
<evidence type="ECO:0000256" key="2">
    <source>
        <dbReference type="ARBA" id="ARBA00022729"/>
    </source>
</evidence>
<proteinExistence type="inferred from homology"/>
<dbReference type="SUPFAM" id="SSF53649">
    <property type="entry name" value="Alkaline phosphatase-like"/>
    <property type="match status" value="1"/>
</dbReference>
<organism evidence="7 8">
    <name type="scientific">Candidatus Methylocalor cossyra</name>
    <dbReference type="NCBI Taxonomy" id="3108543"/>
    <lineage>
        <taxon>Bacteria</taxon>
        <taxon>Pseudomonadati</taxon>
        <taxon>Pseudomonadota</taxon>
        <taxon>Gammaproteobacteria</taxon>
        <taxon>Methylococcales</taxon>
        <taxon>Methylococcaceae</taxon>
        <taxon>Candidatus Methylocalor</taxon>
    </lineage>
</organism>
<keyword evidence="4" id="KW-0325">Glycoprotein</keyword>
<dbReference type="InterPro" id="IPR024607">
    <property type="entry name" value="Sulfatase_CS"/>
</dbReference>
<evidence type="ECO:0000256" key="1">
    <source>
        <dbReference type="ARBA" id="ARBA00008779"/>
    </source>
</evidence>
<feature type="domain" description="Sulfatase N-terminal" evidence="6">
    <location>
        <begin position="31"/>
        <end position="368"/>
    </location>
</feature>
<dbReference type="EMBL" id="OZ026884">
    <property type="protein sequence ID" value="CAL1239500.1"/>
    <property type="molecule type" value="Genomic_DNA"/>
</dbReference>
<evidence type="ECO:0000256" key="4">
    <source>
        <dbReference type="ARBA" id="ARBA00023180"/>
    </source>
</evidence>
<gene>
    <name evidence="7" type="ORF">MECH1_V1_0724</name>
</gene>
<dbReference type="PIRSF" id="PIRSF036666">
    <property type="entry name" value="G6S"/>
    <property type="match status" value="1"/>
</dbReference>
<keyword evidence="3" id="KW-0378">Hydrolase</keyword>
<dbReference type="Proteomes" id="UP001497493">
    <property type="component" value="Chromosome"/>
</dbReference>
<dbReference type="RefSeq" id="WP_348759045.1">
    <property type="nucleotide sequence ID" value="NZ_OZ026884.1"/>
</dbReference>
<dbReference type="InterPro" id="IPR017850">
    <property type="entry name" value="Alkaline_phosphatase_core_sf"/>
</dbReference>
<comment type="similarity">
    <text evidence="1">Belongs to the sulfatase family.</text>
</comment>
<keyword evidence="2" id="KW-0732">Signal</keyword>
<keyword evidence="8" id="KW-1185">Reference proteome</keyword>
<dbReference type="Pfam" id="PF00884">
    <property type="entry name" value="Sulfatase"/>
    <property type="match status" value="1"/>
</dbReference>
<evidence type="ECO:0000259" key="6">
    <source>
        <dbReference type="Pfam" id="PF00884"/>
    </source>
</evidence>
<dbReference type="Gene3D" id="3.40.720.10">
    <property type="entry name" value="Alkaline Phosphatase, subunit A"/>
    <property type="match status" value="1"/>
</dbReference>
<dbReference type="CDD" id="cd16147">
    <property type="entry name" value="G6S"/>
    <property type="match status" value="1"/>
</dbReference>
<sequence length="527" mass="57593">MKNARCLGRYLALLVSLGIGLVSLPGYSAPPDIVFILTDDLDQDLFRRQGALAELLVAQGITFANHFVSLSLCCPSRVTTLRGQYAHNTGIYTNGPGNGGFAKVYRDGLEYSTVATWLQAAGYRTALIGKYLNGYPDPRAASHNYIPPGWHHWISPNGGTPYREYDYTLNEDGTTVSYGHRPEDYLVDVLARKAAQFIRRSAAIYPKQPLFLYLAPYIPHGPATPPPRYAGWFPGLRAPRTAAFNEADVSDKPVWLRTLPPLSAEEIKRLDILYRHRRQSMLAVDDLVKTVIGALEATGRLANAYVFFTSDNGFHQGQHRLSSGKNTAFEEDLRIPLVVRGPGVPAGRSVTHLTANVDYAPTFAELAGLTAPSFVDGRSLAVFLKGAIPPAWREVLLLEHAGPALTARGARGVLEPQDPYDVQLARRRAPPSFTGLRTADGLTYVEYVTGDRELYDLKQDPDQLNNSYPTADPVLKARLAAWLRSLRGTSGATLRAAEQAPPRAGMLSATVPGGPRPVPARPADSRN</sequence>
<dbReference type="InterPro" id="IPR000917">
    <property type="entry name" value="Sulfatase_N"/>
</dbReference>